<feature type="active site" evidence="23">
    <location>
        <position position="22"/>
    </location>
</feature>
<evidence type="ECO:0000256" key="13">
    <source>
        <dbReference type="ARBA" id="ARBA00022960"/>
    </source>
</evidence>
<name>E6U1T2_EVAC2</name>
<dbReference type="NCBIfam" id="TIGR01205">
    <property type="entry name" value="D_ala_D_alaTIGR"/>
    <property type="match status" value="1"/>
</dbReference>
<dbReference type="AlphaFoldDB" id="E6U1T2"/>
<dbReference type="HAMAP" id="MF_00047">
    <property type="entry name" value="Dala_Dala_lig"/>
    <property type="match status" value="1"/>
</dbReference>
<gene>
    <name evidence="22" type="primary">ddl</name>
    <name evidence="27" type="ordered locus">Bcell_3337</name>
</gene>
<sequence>MNKEGVRMRTRVAVIFGGMSVEHEVSVISALQAIQNMDESRYEIIPVYISKEGAWYTGDTLLDIEEYKNLKGLLAKSQRIQLLREGDNRVIINKEPKPKFGKAYINEIDVAFPIVHGTFAEDGVLQGYLELLGLPYVGCDVVSSSTGMDKVIMKNVYRDSGLPILDYVWFYSTKWNEDQDELVKKVEGKLQYPVIVKPANLGSSVGISKAANVDELEEAVELASQFANKIVIEKMVQNMTEINCSVLGDYEAAEASVCEQVLGNDEILSYEDKYAGGGSKGGGASKGMESTNRIIPADISEEKTKEIQELAVAAFQVLGCSGVSRIDFLIDNDTNNVFINEINTIPGSLSFYLWEPTGKPYKELTNDLIQLALKRTREREQLMFSIDSNLFSLGKLSGGKGSKN</sequence>
<evidence type="ECO:0000256" key="6">
    <source>
        <dbReference type="ARBA" id="ARBA00012216"/>
    </source>
</evidence>
<dbReference type="GO" id="GO:0008716">
    <property type="term" value="F:D-alanine-D-alanine ligase activity"/>
    <property type="evidence" value="ECO:0007669"/>
    <property type="project" value="UniProtKB-UniRule"/>
</dbReference>
<dbReference type="Gene3D" id="3.40.50.20">
    <property type="match status" value="1"/>
</dbReference>
<dbReference type="GO" id="GO:0008360">
    <property type="term" value="P:regulation of cell shape"/>
    <property type="evidence" value="ECO:0007669"/>
    <property type="project" value="UniProtKB-KW"/>
</dbReference>
<keyword evidence="9 24" id="KW-0479">Metal-binding</keyword>
<evidence type="ECO:0000256" key="16">
    <source>
        <dbReference type="ARBA" id="ARBA00023316"/>
    </source>
</evidence>
<evidence type="ECO:0000256" key="18">
    <source>
        <dbReference type="ARBA" id="ARBA00060592"/>
    </source>
</evidence>
<feature type="binding site" evidence="24">
    <location>
        <position position="343"/>
    </location>
    <ligand>
        <name>Mg(2+)</name>
        <dbReference type="ChEBI" id="CHEBI:18420"/>
        <label>2</label>
    </ligand>
</feature>
<reference evidence="27" key="1">
    <citation type="submission" date="2010-12" db="EMBL/GenBank/DDBJ databases">
        <title>Complete sequence of Bacillus cellulosilyticus DSM 2522.</title>
        <authorList>
            <consortium name="US DOE Joint Genome Institute"/>
            <person name="Lucas S."/>
            <person name="Copeland A."/>
            <person name="Lapidus A."/>
            <person name="Cheng J.-F."/>
            <person name="Bruce D."/>
            <person name="Goodwin L."/>
            <person name="Pitluck S."/>
            <person name="Chertkov O."/>
            <person name="Detter J.C."/>
            <person name="Han C."/>
            <person name="Tapia R."/>
            <person name="Land M."/>
            <person name="Hauser L."/>
            <person name="Jeffries C."/>
            <person name="Kyrpides N."/>
            <person name="Ivanova N."/>
            <person name="Mikhailova N."/>
            <person name="Brumm P."/>
            <person name="Mead D."/>
            <person name="Woyke T."/>
        </authorList>
    </citation>
    <scope>NUCLEOTIDE SEQUENCE [LARGE SCALE GENOMIC DNA]</scope>
    <source>
        <strain evidence="27">DSM 2522</strain>
    </source>
</reference>
<evidence type="ECO:0000256" key="7">
    <source>
        <dbReference type="ARBA" id="ARBA00022490"/>
    </source>
</evidence>
<evidence type="ECO:0000256" key="2">
    <source>
        <dbReference type="ARBA" id="ARBA00003921"/>
    </source>
</evidence>
<comment type="cofactor">
    <cofactor evidence="1">
        <name>Mn(2+)</name>
        <dbReference type="ChEBI" id="CHEBI:29035"/>
    </cofactor>
</comment>
<evidence type="ECO:0000256" key="12">
    <source>
        <dbReference type="ARBA" id="ARBA00022842"/>
    </source>
</evidence>
<dbReference type="Pfam" id="PF01820">
    <property type="entry name" value="Dala_Dala_lig_N"/>
    <property type="match status" value="1"/>
</dbReference>
<dbReference type="EMBL" id="CP002394">
    <property type="protein sequence ID" value="ADU31579.1"/>
    <property type="molecule type" value="Genomic_DNA"/>
</dbReference>
<evidence type="ECO:0000256" key="8">
    <source>
        <dbReference type="ARBA" id="ARBA00022598"/>
    </source>
</evidence>
<dbReference type="GO" id="GO:0046872">
    <property type="term" value="F:metal ion binding"/>
    <property type="evidence" value="ECO:0007669"/>
    <property type="project" value="UniProtKB-KW"/>
</dbReference>
<comment type="similarity">
    <text evidence="5 22">Belongs to the D-alanine--D-alanine ligase family.</text>
</comment>
<evidence type="ECO:0000256" key="20">
    <source>
        <dbReference type="ARBA" id="ARBA00076288"/>
    </source>
</evidence>
<feature type="active site" evidence="23">
    <location>
        <position position="203"/>
    </location>
</feature>
<dbReference type="STRING" id="649639.Bcell_3337"/>
<dbReference type="GO" id="GO:0009252">
    <property type="term" value="P:peptidoglycan biosynthetic process"/>
    <property type="evidence" value="ECO:0007669"/>
    <property type="project" value="UniProtKB-UniRule"/>
</dbReference>
<dbReference type="PIRSF" id="PIRSF039102">
    <property type="entry name" value="Ddl/VanB"/>
    <property type="match status" value="1"/>
</dbReference>
<keyword evidence="14 22" id="KW-0573">Peptidoglycan synthesis</keyword>
<evidence type="ECO:0000256" key="1">
    <source>
        <dbReference type="ARBA" id="ARBA00001936"/>
    </source>
</evidence>
<dbReference type="GO" id="GO:0071555">
    <property type="term" value="P:cell wall organization"/>
    <property type="evidence" value="ECO:0007669"/>
    <property type="project" value="UniProtKB-KW"/>
</dbReference>
<keyword evidence="16 22" id="KW-0961">Cell wall biogenesis/degradation</keyword>
<dbReference type="Proteomes" id="UP000001401">
    <property type="component" value="Chromosome"/>
</dbReference>
<keyword evidence="28" id="KW-1185">Reference proteome</keyword>
<dbReference type="EC" id="6.3.2.4" evidence="6 22"/>
<comment type="function">
    <text evidence="2 22">Cell wall formation.</text>
</comment>
<comment type="subcellular location">
    <subcellularLocation>
        <location evidence="3 22">Cytoplasm</location>
    </subcellularLocation>
</comment>
<dbReference type="PANTHER" id="PTHR23132:SF25">
    <property type="entry name" value="D-ALANINE--D-ALANINE LIGASE A"/>
    <property type="match status" value="1"/>
</dbReference>
<dbReference type="InterPro" id="IPR016185">
    <property type="entry name" value="PreATP-grasp_dom_sf"/>
</dbReference>
<organism evidence="27 28">
    <name type="scientific">Evansella cellulosilytica (strain ATCC 21833 / DSM 2522 / FERM P-1141 / JCM 9156 / N-4)</name>
    <name type="common">Bacillus cellulosilyticus</name>
    <dbReference type="NCBI Taxonomy" id="649639"/>
    <lineage>
        <taxon>Bacteria</taxon>
        <taxon>Bacillati</taxon>
        <taxon>Bacillota</taxon>
        <taxon>Bacilli</taxon>
        <taxon>Bacillales</taxon>
        <taxon>Bacillaceae</taxon>
        <taxon>Evansella</taxon>
    </lineage>
</organism>
<keyword evidence="8 22" id="KW-0436">Ligase</keyword>
<evidence type="ECO:0000256" key="9">
    <source>
        <dbReference type="ARBA" id="ARBA00022723"/>
    </source>
</evidence>
<evidence type="ECO:0000259" key="26">
    <source>
        <dbReference type="PROSITE" id="PS50975"/>
    </source>
</evidence>
<dbReference type="eggNOG" id="COG1181">
    <property type="taxonomic scope" value="Bacteria"/>
</dbReference>
<evidence type="ECO:0000256" key="21">
    <source>
        <dbReference type="ARBA" id="ARBA00077154"/>
    </source>
</evidence>
<keyword evidence="11 25" id="KW-0067">ATP-binding</keyword>
<dbReference type="KEGG" id="bco:Bcell_3337"/>
<keyword evidence="13 22" id="KW-0133">Cell shape</keyword>
<evidence type="ECO:0000256" key="11">
    <source>
        <dbReference type="ARBA" id="ARBA00022840"/>
    </source>
</evidence>
<proteinExistence type="inferred from homology"/>
<feature type="binding site" evidence="24">
    <location>
        <position position="341"/>
    </location>
    <ligand>
        <name>Mg(2+)</name>
        <dbReference type="ChEBI" id="CHEBI:18420"/>
        <label>2</label>
    </ligand>
</feature>
<dbReference type="InterPro" id="IPR011127">
    <property type="entry name" value="Dala_Dala_lig_N"/>
</dbReference>
<evidence type="ECO:0000256" key="25">
    <source>
        <dbReference type="PROSITE-ProRule" id="PRU00409"/>
    </source>
</evidence>
<evidence type="ECO:0000256" key="23">
    <source>
        <dbReference type="PIRSR" id="PIRSR039102-1"/>
    </source>
</evidence>
<comment type="cofactor">
    <cofactor evidence="24">
        <name>Mg(2+)</name>
        <dbReference type="ChEBI" id="CHEBI:18420"/>
    </cofactor>
    <cofactor evidence="24">
        <name>Mn(2+)</name>
        <dbReference type="ChEBI" id="CHEBI:29035"/>
    </cofactor>
    <text evidence="24">Binds 2 magnesium or manganese ions per subunit.</text>
</comment>
<keyword evidence="7 22" id="KW-0963">Cytoplasm</keyword>
<protein>
    <recommendedName>
        <fullName evidence="19 22">D-alanine--D-alanine ligase</fullName>
        <ecNumber evidence="6 22">6.3.2.4</ecNumber>
    </recommendedName>
    <alternativeName>
        <fullName evidence="21 22">D-Ala-D-Ala ligase</fullName>
    </alternativeName>
    <alternativeName>
        <fullName evidence="20 22">D-alanylalanine synthetase</fullName>
    </alternativeName>
</protein>
<dbReference type="InterPro" id="IPR013815">
    <property type="entry name" value="ATP_grasp_subdomain_1"/>
</dbReference>
<evidence type="ECO:0000256" key="22">
    <source>
        <dbReference type="HAMAP-Rule" id="MF_00047"/>
    </source>
</evidence>
<evidence type="ECO:0000256" key="10">
    <source>
        <dbReference type="ARBA" id="ARBA00022741"/>
    </source>
</evidence>
<evidence type="ECO:0000256" key="3">
    <source>
        <dbReference type="ARBA" id="ARBA00004496"/>
    </source>
</evidence>
<evidence type="ECO:0000256" key="5">
    <source>
        <dbReference type="ARBA" id="ARBA00010871"/>
    </source>
</evidence>
<dbReference type="GO" id="GO:0005829">
    <property type="term" value="C:cytosol"/>
    <property type="evidence" value="ECO:0007669"/>
    <property type="project" value="TreeGrafter"/>
</dbReference>
<comment type="catalytic activity">
    <reaction evidence="17 22">
        <text>2 D-alanine + ATP = D-alanyl-D-alanine + ADP + phosphate + H(+)</text>
        <dbReference type="Rhea" id="RHEA:11224"/>
        <dbReference type="ChEBI" id="CHEBI:15378"/>
        <dbReference type="ChEBI" id="CHEBI:30616"/>
        <dbReference type="ChEBI" id="CHEBI:43474"/>
        <dbReference type="ChEBI" id="CHEBI:57416"/>
        <dbReference type="ChEBI" id="CHEBI:57822"/>
        <dbReference type="ChEBI" id="CHEBI:456216"/>
        <dbReference type="EC" id="6.3.2.4"/>
    </reaction>
</comment>
<dbReference type="Gene3D" id="3.30.470.20">
    <property type="entry name" value="ATP-grasp fold, B domain"/>
    <property type="match status" value="1"/>
</dbReference>
<comment type="pathway">
    <text evidence="18">Glycan biosynthesis.</text>
</comment>
<evidence type="ECO:0000256" key="15">
    <source>
        <dbReference type="ARBA" id="ARBA00023211"/>
    </source>
</evidence>
<dbReference type="InterPro" id="IPR011761">
    <property type="entry name" value="ATP-grasp"/>
</dbReference>
<dbReference type="InterPro" id="IPR011095">
    <property type="entry name" value="Dala_Dala_lig_C"/>
</dbReference>
<dbReference type="HOGENOM" id="CLU_039268_0_1_9"/>
<comment type="pathway">
    <text evidence="4 22">Cell wall biogenesis; peptidoglycan biosynthesis.</text>
</comment>
<keyword evidence="15 24" id="KW-0464">Manganese</keyword>
<evidence type="ECO:0000256" key="24">
    <source>
        <dbReference type="PIRSR" id="PIRSR039102-3"/>
    </source>
</evidence>
<feature type="binding site" evidence="24">
    <location>
        <position position="341"/>
    </location>
    <ligand>
        <name>Mg(2+)</name>
        <dbReference type="ChEBI" id="CHEBI:18420"/>
        <label>1</label>
    </ligand>
</feature>
<dbReference type="PANTHER" id="PTHR23132">
    <property type="entry name" value="D-ALANINE--D-ALANINE LIGASE"/>
    <property type="match status" value="1"/>
</dbReference>
<evidence type="ECO:0000256" key="4">
    <source>
        <dbReference type="ARBA" id="ARBA00004752"/>
    </source>
</evidence>
<dbReference type="FunFam" id="3.30.1490.20:FF:000007">
    <property type="entry name" value="D-alanine--D-alanine ligase"/>
    <property type="match status" value="1"/>
</dbReference>
<feature type="active site" evidence="23">
    <location>
        <position position="348"/>
    </location>
</feature>
<dbReference type="GO" id="GO:0005524">
    <property type="term" value="F:ATP binding"/>
    <property type="evidence" value="ECO:0007669"/>
    <property type="project" value="UniProtKB-UniRule"/>
</dbReference>
<dbReference type="SUPFAM" id="SSF52440">
    <property type="entry name" value="PreATP-grasp domain"/>
    <property type="match status" value="1"/>
</dbReference>
<feature type="domain" description="ATP-grasp" evidence="26">
    <location>
        <begin position="154"/>
        <end position="370"/>
    </location>
</feature>
<accession>E6U1T2</accession>
<evidence type="ECO:0000313" key="27">
    <source>
        <dbReference type="EMBL" id="ADU31579.1"/>
    </source>
</evidence>
<dbReference type="PROSITE" id="PS00844">
    <property type="entry name" value="DALA_DALA_LIGASE_2"/>
    <property type="match status" value="1"/>
</dbReference>
<dbReference type="SUPFAM" id="SSF56059">
    <property type="entry name" value="Glutathione synthetase ATP-binding domain-like"/>
    <property type="match status" value="1"/>
</dbReference>
<evidence type="ECO:0000256" key="17">
    <source>
        <dbReference type="ARBA" id="ARBA00047614"/>
    </source>
</evidence>
<evidence type="ECO:0000313" key="28">
    <source>
        <dbReference type="Proteomes" id="UP000001401"/>
    </source>
</evidence>
<dbReference type="UniPathway" id="UPA00219"/>
<keyword evidence="12 24" id="KW-0460">Magnesium</keyword>
<dbReference type="InterPro" id="IPR000291">
    <property type="entry name" value="D-Ala_lig_Van_CS"/>
</dbReference>
<dbReference type="Pfam" id="PF07478">
    <property type="entry name" value="Dala_Dala_lig_C"/>
    <property type="match status" value="1"/>
</dbReference>
<evidence type="ECO:0000256" key="14">
    <source>
        <dbReference type="ARBA" id="ARBA00022984"/>
    </source>
</evidence>
<feature type="binding site" evidence="24">
    <location>
        <position position="327"/>
    </location>
    <ligand>
        <name>Mg(2+)</name>
        <dbReference type="ChEBI" id="CHEBI:18420"/>
        <label>1</label>
    </ligand>
</feature>
<dbReference type="InterPro" id="IPR005905">
    <property type="entry name" value="D_ala_D_ala"/>
</dbReference>
<dbReference type="NCBIfam" id="NF002528">
    <property type="entry name" value="PRK01966.1-4"/>
    <property type="match status" value="1"/>
</dbReference>
<keyword evidence="10 25" id="KW-0547">Nucleotide-binding</keyword>
<dbReference type="PROSITE" id="PS50975">
    <property type="entry name" value="ATP_GRASP"/>
    <property type="match status" value="1"/>
</dbReference>
<dbReference type="Gene3D" id="3.30.1490.20">
    <property type="entry name" value="ATP-grasp fold, A domain"/>
    <property type="match status" value="1"/>
</dbReference>
<evidence type="ECO:0000256" key="19">
    <source>
        <dbReference type="ARBA" id="ARBA00068427"/>
    </source>
</evidence>